<dbReference type="InterPro" id="IPR026968">
    <property type="entry name" value="PcaD/CatD"/>
</dbReference>
<dbReference type="InterPro" id="IPR050471">
    <property type="entry name" value="AB_hydrolase"/>
</dbReference>
<evidence type="ECO:0000313" key="3">
    <source>
        <dbReference type="Proteomes" id="UP000291189"/>
    </source>
</evidence>
<dbReference type="AlphaFoldDB" id="A0A4Q5J942"/>
<evidence type="ECO:0000259" key="1">
    <source>
        <dbReference type="Pfam" id="PF00561"/>
    </source>
</evidence>
<dbReference type="GO" id="GO:0047570">
    <property type="term" value="F:3-oxoadipate enol-lactonase activity"/>
    <property type="evidence" value="ECO:0007669"/>
    <property type="project" value="UniProtKB-EC"/>
</dbReference>
<dbReference type="PANTHER" id="PTHR43433">
    <property type="entry name" value="HYDROLASE, ALPHA/BETA FOLD FAMILY PROTEIN"/>
    <property type="match status" value="1"/>
</dbReference>
<comment type="caution">
    <text evidence="2">The sequence shown here is derived from an EMBL/GenBank/DDBJ whole genome shotgun (WGS) entry which is preliminary data.</text>
</comment>
<dbReference type="GO" id="GO:0046503">
    <property type="term" value="P:glycerolipid catabolic process"/>
    <property type="evidence" value="ECO:0007669"/>
    <property type="project" value="TreeGrafter"/>
</dbReference>
<accession>A0A4Q5J942</accession>
<dbReference type="SUPFAM" id="SSF53474">
    <property type="entry name" value="alpha/beta-Hydrolases"/>
    <property type="match status" value="1"/>
</dbReference>
<evidence type="ECO:0000313" key="2">
    <source>
        <dbReference type="EMBL" id="RYU15250.1"/>
    </source>
</evidence>
<feature type="domain" description="AB hydrolase-1" evidence="1">
    <location>
        <begin position="19"/>
        <end position="239"/>
    </location>
</feature>
<reference evidence="2 3" key="1">
    <citation type="submission" date="2019-01" db="EMBL/GenBank/DDBJ databases">
        <title>Nocardioides guangzhouensis sp. nov., an actinobacterium isolated from soil.</title>
        <authorList>
            <person name="Fu Y."/>
            <person name="Cai Y."/>
            <person name="Lin Z."/>
            <person name="Chen P."/>
        </authorList>
    </citation>
    <scope>NUCLEOTIDE SEQUENCE [LARGE SCALE GENOMIC DNA]</scope>
    <source>
        <strain evidence="2 3">NBRC 105384</strain>
    </source>
</reference>
<name>A0A4Q5J942_9ACTN</name>
<dbReference type="EMBL" id="SDPU01000007">
    <property type="protein sequence ID" value="RYU15250.1"/>
    <property type="molecule type" value="Genomic_DNA"/>
</dbReference>
<dbReference type="Gene3D" id="3.40.50.1820">
    <property type="entry name" value="alpha/beta hydrolase"/>
    <property type="match status" value="1"/>
</dbReference>
<dbReference type="GO" id="GO:0042952">
    <property type="term" value="P:beta-ketoadipate pathway"/>
    <property type="evidence" value="ECO:0007669"/>
    <property type="project" value="InterPro"/>
</dbReference>
<dbReference type="InterPro" id="IPR029058">
    <property type="entry name" value="AB_hydrolase_fold"/>
</dbReference>
<dbReference type="NCBIfam" id="TIGR02427">
    <property type="entry name" value="protocat_pcaD"/>
    <property type="match status" value="1"/>
</dbReference>
<dbReference type="GO" id="GO:0004806">
    <property type="term" value="F:triacylglycerol lipase activity"/>
    <property type="evidence" value="ECO:0007669"/>
    <property type="project" value="TreeGrafter"/>
</dbReference>
<organism evidence="2 3">
    <name type="scientific">Nocardioides iriomotensis</name>
    <dbReference type="NCBI Taxonomy" id="715784"/>
    <lineage>
        <taxon>Bacteria</taxon>
        <taxon>Bacillati</taxon>
        <taxon>Actinomycetota</taxon>
        <taxon>Actinomycetes</taxon>
        <taxon>Propionibacteriales</taxon>
        <taxon>Nocardioidaceae</taxon>
        <taxon>Nocardioides</taxon>
    </lineage>
</organism>
<keyword evidence="3" id="KW-1185">Reference proteome</keyword>
<dbReference type="EC" id="3.1.1.24" evidence="2"/>
<keyword evidence="2" id="KW-0378">Hydrolase</keyword>
<dbReference type="PRINTS" id="PR00111">
    <property type="entry name" value="ABHYDROLASE"/>
</dbReference>
<dbReference type="Proteomes" id="UP000291189">
    <property type="component" value="Unassembled WGS sequence"/>
</dbReference>
<dbReference type="RefSeq" id="WP_129985113.1">
    <property type="nucleotide sequence ID" value="NZ_SDPU01000007.1"/>
</dbReference>
<gene>
    <name evidence="2" type="primary">pcaD</name>
    <name evidence="2" type="ORF">ETU37_01530</name>
</gene>
<protein>
    <submittedName>
        <fullName evidence="2">3-oxoadipate enol-lactonase</fullName>
        <ecNumber evidence="2">3.1.1.24</ecNumber>
    </submittedName>
</protein>
<dbReference type="PANTHER" id="PTHR43433:SF5">
    <property type="entry name" value="AB HYDROLASE-1 DOMAIN-CONTAINING PROTEIN"/>
    <property type="match status" value="1"/>
</dbReference>
<proteinExistence type="predicted"/>
<dbReference type="OrthoDB" id="7958481at2"/>
<dbReference type="Pfam" id="PF00561">
    <property type="entry name" value="Abhydrolase_1"/>
    <property type="match status" value="1"/>
</dbReference>
<dbReference type="InterPro" id="IPR000073">
    <property type="entry name" value="AB_hydrolase_1"/>
</dbReference>
<sequence length="258" mass="27647">MTEPLDLHHVDEGAPDGPAVLLGASLGTTHRIWDALAADLARDFRVVRFDTRGHGESPAPATPYTLEDLAADVVALADRLGIDRFAYAGLSLGGAIGQRLGVDHGDRLTSLALCSTAPVFGTPEMWEERAETVRSQGTKALVDATVERWFTPEFRADHADQVSWVMDMFRATPDHGYAGCCAAIARFDATDELAAIRVPTVVVAGAEDPTCPPSVGEAMVESIPDADFVVIDDVAHISNVARPEAFNAAIRAHLEKHR</sequence>